<evidence type="ECO:0000256" key="5">
    <source>
        <dbReference type="ARBA" id="ARBA00023136"/>
    </source>
</evidence>
<evidence type="ECO:0000313" key="8">
    <source>
        <dbReference type="Proteomes" id="UP000772591"/>
    </source>
</evidence>
<feature type="transmembrane region" description="Helical" evidence="6">
    <location>
        <begin position="293"/>
        <end position="316"/>
    </location>
</feature>
<keyword evidence="2" id="KW-1003">Cell membrane</keyword>
<feature type="transmembrane region" description="Helical" evidence="6">
    <location>
        <begin position="210"/>
        <end position="228"/>
    </location>
</feature>
<keyword evidence="3 6" id="KW-0812">Transmembrane</keyword>
<gene>
    <name evidence="7" type="ORF">IMW75_17035</name>
</gene>
<evidence type="ECO:0000256" key="6">
    <source>
        <dbReference type="SAM" id="Phobius"/>
    </source>
</evidence>
<evidence type="ECO:0000256" key="2">
    <source>
        <dbReference type="ARBA" id="ARBA00022475"/>
    </source>
</evidence>
<accession>A0ABS3AIH3</accession>
<evidence type="ECO:0000256" key="4">
    <source>
        <dbReference type="ARBA" id="ARBA00022989"/>
    </source>
</evidence>
<name>A0ABS3AIH3_9PSED</name>
<feature type="transmembrane region" description="Helical" evidence="6">
    <location>
        <begin position="435"/>
        <end position="453"/>
    </location>
</feature>
<protein>
    <submittedName>
        <fullName evidence="7">Oligosaccharide flippase family protein</fullName>
    </submittedName>
</protein>
<sequence length="470" mass="51526">MNAKKIAAFAIGPIGSAALGFITLPLITWFYSAEDVGRIAMLQVLLSFCVLVFALGLDQAYVRNYHDSQNKPSLLKTSLTPGFLLLIIASVCALLFPGAISELLFGVKSTLISVVIVSCMLAALVSRFLSLVLRMQEKGLAFSLSQLLPKIVFIFILVTYITFSFGNDFRHLIIAHAISIITVTIIFAWNTRQVWLAAYKEPIDQNELTTMLSFGMPLIVGGAAFWGLTAIDRLFLRSFSTFEELGVYSVASSFAAVAIIFQSVFSTVWAPTVYRWASEGLNNEKIDSVTEHVLATVVFIFILAGLFSGVVSYILPKEYGNVQYILVACMAYPLFYTLSETTVVGLGITRKSSYAMIASLLAVLVNLIGNYLLVPKYGAAGASVSTAIAFWIFLVCRTEFSCISWRQLPRTKLYSVTFACLIACVGTSLCGSNYPSLAVFPWILIGCTSLYIFRSSIGAARAEFIRQIQQ</sequence>
<feature type="transmembrane region" description="Helical" evidence="6">
    <location>
        <begin position="354"/>
        <end position="373"/>
    </location>
</feature>
<comment type="caution">
    <text evidence="7">The sequence shown here is derived from an EMBL/GenBank/DDBJ whole genome shotgun (WGS) entry which is preliminary data.</text>
</comment>
<dbReference type="Pfam" id="PF01943">
    <property type="entry name" value="Polysacc_synt"/>
    <property type="match status" value="1"/>
</dbReference>
<feature type="transmembrane region" description="Helical" evidence="6">
    <location>
        <begin position="248"/>
        <end position="272"/>
    </location>
</feature>
<feature type="transmembrane region" description="Helical" evidence="6">
    <location>
        <begin position="412"/>
        <end position="429"/>
    </location>
</feature>
<feature type="transmembrane region" description="Helical" evidence="6">
    <location>
        <begin position="169"/>
        <end position="189"/>
    </location>
</feature>
<keyword evidence="5 6" id="KW-0472">Membrane</keyword>
<keyword evidence="4 6" id="KW-1133">Transmembrane helix</keyword>
<comment type="subcellular location">
    <subcellularLocation>
        <location evidence="1">Cell membrane</location>
        <topology evidence="1">Multi-pass membrane protein</topology>
    </subcellularLocation>
</comment>
<feature type="transmembrane region" description="Helical" evidence="6">
    <location>
        <begin position="37"/>
        <end position="57"/>
    </location>
</feature>
<dbReference type="PANTHER" id="PTHR30250">
    <property type="entry name" value="PST FAMILY PREDICTED COLANIC ACID TRANSPORTER"/>
    <property type="match status" value="1"/>
</dbReference>
<keyword evidence="8" id="KW-1185">Reference proteome</keyword>
<organism evidence="7 8">
    <name type="scientific">Pseudomonas gregormendelii</name>
    <dbReference type="NCBI Taxonomy" id="1628277"/>
    <lineage>
        <taxon>Bacteria</taxon>
        <taxon>Pseudomonadati</taxon>
        <taxon>Pseudomonadota</taxon>
        <taxon>Gammaproteobacteria</taxon>
        <taxon>Pseudomonadales</taxon>
        <taxon>Pseudomonadaceae</taxon>
        <taxon>Pseudomonas</taxon>
    </lineage>
</organism>
<feature type="transmembrane region" description="Helical" evidence="6">
    <location>
        <begin position="112"/>
        <end position="133"/>
    </location>
</feature>
<dbReference type="RefSeq" id="WP_205893274.1">
    <property type="nucleotide sequence ID" value="NZ_JADEVO010000024.1"/>
</dbReference>
<feature type="transmembrane region" description="Helical" evidence="6">
    <location>
        <begin position="140"/>
        <end position="163"/>
    </location>
</feature>
<evidence type="ECO:0000256" key="3">
    <source>
        <dbReference type="ARBA" id="ARBA00022692"/>
    </source>
</evidence>
<feature type="transmembrane region" description="Helical" evidence="6">
    <location>
        <begin position="78"/>
        <end position="100"/>
    </location>
</feature>
<dbReference type="PANTHER" id="PTHR30250:SF11">
    <property type="entry name" value="O-ANTIGEN TRANSPORTER-RELATED"/>
    <property type="match status" value="1"/>
</dbReference>
<reference evidence="7 8" key="1">
    <citation type="journal article" date="2021" name="Int. J. Syst. Evol. Microbiol.">
        <title>Pseudomonas piscium sp. nov., Pseudomonas pisciculturae sp. nov., Pseudomonas mucoides sp. nov. and Pseudomonas neuropathica sp. nov. isolated from rainbow trout.</title>
        <authorList>
            <person name="Duman M."/>
            <person name="Mulet M."/>
            <person name="Altun S."/>
            <person name="Saticioglu I.B."/>
            <person name="Gomila M."/>
            <person name="Lalucat J."/>
            <person name="Garcia-Valdes E."/>
        </authorList>
    </citation>
    <scope>NUCLEOTIDE SEQUENCE [LARGE SCALE GENOMIC DNA]</scope>
    <source>
        <strain evidence="7 8">LMG 28632</strain>
    </source>
</reference>
<feature type="transmembrane region" description="Helical" evidence="6">
    <location>
        <begin position="322"/>
        <end position="347"/>
    </location>
</feature>
<dbReference type="InterPro" id="IPR002797">
    <property type="entry name" value="Polysacc_synth"/>
</dbReference>
<dbReference type="EMBL" id="JADEVO010000024">
    <property type="protein sequence ID" value="MBN3966972.1"/>
    <property type="molecule type" value="Genomic_DNA"/>
</dbReference>
<evidence type="ECO:0000313" key="7">
    <source>
        <dbReference type="EMBL" id="MBN3966972.1"/>
    </source>
</evidence>
<proteinExistence type="predicted"/>
<feature type="transmembrane region" description="Helical" evidence="6">
    <location>
        <begin position="379"/>
        <end position="400"/>
    </location>
</feature>
<feature type="transmembrane region" description="Helical" evidence="6">
    <location>
        <begin position="7"/>
        <end position="31"/>
    </location>
</feature>
<dbReference type="InterPro" id="IPR050833">
    <property type="entry name" value="Poly_Biosynth_Transport"/>
</dbReference>
<dbReference type="Proteomes" id="UP000772591">
    <property type="component" value="Unassembled WGS sequence"/>
</dbReference>
<evidence type="ECO:0000256" key="1">
    <source>
        <dbReference type="ARBA" id="ARBA00004651"/>
    </source>
</evidence>